<sequence length="248" mass="25359">MRLRLTSIALLALLVLAGCAGSPPAPPGTTDGLVANESTGDRVPPVPDRPDRLTADAVAAYANATETHRLYRDAVAEGATDVDVTCSGSPVALGDAAGYALVDCDGSVYRGDSVDSTQFTAFYRVTTDGETRIERVSSRDEGGDADRRLRVYNLGDERRSLSVSLSPAGSTGADDSTTYEYTLDPESGATTTGLRLNASADGYAVTAALNGSDSISTRWETGASGAGGTTGVVVVAPDGDLVWGTAAA</sequence>
<dbReference type="AlphaFoldDB" id="A0ABD5RHV4"/>
<gene>
    <name evidence="1" type="ORF">ACFPYI_00425</name>
</gene>
<keyword evidence="2" id="KW-1185">Reference proteome</keyword>
<dbReference type="EMBL" id="JBHSQH010000001">
    <property type="protein sequence ID" value="MFC5969784.1"/>
    <property type="molecule type" value="Genomic_DNA"/>
</dbReference>
<comment type="caution">
    <text evidence="1">The sequence shown here is derived from an EMBL/GenBank/DDBJ whole genome shotgun (WGS) entry which is preliminary data.</text>
</comment>
<reference evidence="1 2" key="1">
    <citation type="journal article" date="2019" name="Int. J. Syst. Evol. Microbiol.">
        <title>The Global Catalogue of Microorganisms (GCM) 10K type strain sequencing project: providing services to taxonomists for standard genome sequencing and annotation.</title>
        <authorList>
            <consortium name="The Broad Institute Genomics Platform"/>
            <consortium name="The Broad Institute Genome Sequencing Center for Infectious Disease"/>
            <person name="Wu L."/>
            <person name="Ma J."/>
        </authorList>
    </citation>
    <scope>NUCLEOTIDE SEQUENCE [LARGE SCALE GENOMIC DNA]</scope>
    <source>
        <strain evidence="1 2">CGMCC 1.12543</strain>
    </source>
</reference>
<proteinExistence type="predicted"/>
<accession>A0ABD5RHV4</accession>
<organism evidence="1 2">
    <name type="scientific">Halomarina salina</name>
    <dbReference type="NCBI Taxonomy" id="1872699"/>
    <lineage>
        <taxon>Archaea</taxon>
        <taxon>Methanobacteriati</taxon>
        <taxon>Methanobacteriota</taxon>
        <taxon>Stenosarchaea group</taxon>
        <taxon>Halobacteria</taxon>
        <taxon>Halobacteriales</taxon>
        <taxon>Natronomonadaceae</taxon>
        <taxon>Halomarina</taxon>
    </lineage>
</organism>
<dbReference type="PROSITE" id="PS51257">
    <property type="entry name" value="PROKAR_LIPOPROTEIN"/>
    <property type="match status" value="1"/>
</dbReference>
<dbReference type="RefSeq" id="WP_247418118.1">
    <property type="nucleotide sequence ID" value="NZ_JALLGW010000001.1"/>
</dbReference>
<dbReference type="Proteomes" id="UP001596099">
    <property type="component" value="Unassembled WGS sequence"/>
</dbReference>
<protein>
    <submittedName>
        <fullName evidence="1">Uncharacterized protein</fullName>
    </submittedName>
</protein>
<evidence type="ECO:0000313" key="2">
    <source>
        <dbReference type="Proteomes" id="UP001596099"/>
    </source>
</evidence>
<name>A0ABD5RHV4_9EURY</name>
<evidence type="ECO:0000313" key="1">
    <source>
        <dbReference type="EMBL" id="MFC5969784.1"/>
    </source>
</evidence>